<keyword evidence="3" id="KW-1185">Reference proteome</keyword>
<evidence type="ECO:0000313" key="2">
    <source>
        <dbReference type="EMBL" id="GGA16607.1"/>
    </source>
</evidence>
<organism evidence="2 3">
    <name type="scientific">Paenibacillus marchantiophytorum</name>
    <dbReference type="NCBI Taxonomy" id="1619310"/>
    <lineage>
        <taxon>Bacteria</taxon>
        <taxon>Bacillati</taxon>
        <taxon>Bacillota</taxon>
        <taxon>Bacilli</taxon>
        <taxon>Bacillales</taxon>
        <taxon>Paenibacillaceae</taxon>
        <taxon>Paenibacillus</taxon>
    </lineage>
</organism>
<accession>A0ABQ1FK70</accession>
<feature type="region of interest" description="Disordered" evidence="1">
    <location>
        <begin position="1"/>
        <end position="49"/>
    </location>
</feature>
<evidence type="ECO:0008006" key="4">
    <source>
        <dbReference type="Google" id="ProtNLM"/>
    </source>
</evidence>
<gene>
    <name evidence="2" type="ORF">GCM10008018_71370</name>
</gene>
<evidence type="ECO:0000313" key="3">
    <source>
        <dbReference type="Proteomes" id="UP000615455"/>
    </source>
</evidence>
<proteinExistence type="predicted"/>
<comment type="caution">
    <text evidence="2">The sequence shown here is derived from an EMBL/GenBank/DDBJ whole genome shotgun (WGS) entry which is preliminary data.</text>
</comment>
<name>A0ABQ1FK70_9BACL</name>
<feature type="compositionally biased region" description="Basic and acidic residues" evidence="1">
    <location>
        <begin position="36"/>
        <end position="49"/>
    </location>
</feature>
<sequence>MTKQKGVDKNLQNVAKDFEASPVNSHQAQQDQQQVNDHRHEDALNHEEN</sequence>
<reference evidence="3" key="1">
    <citation type="journal article" date="2019" name="Int. J. Syst. Evol. Microbiol.">
        <title>The Global Catalogue of Microorganisms (GCM) 10K type strain sequencing project: providing services to taxonomists for standard genome sequencing and annotation.</title>
        <authorList>
            <consortium name="The Broad Institute Genomics Platform"/>
            <consortium name="The Broad Institute Genome Sequencing Center for Infectious Disease"/>
            <person name="Wu L."/>
            <person name="Ma J."/>
        </authorList>
    </citation>
    <scope>NUCLEOTIDE SEQUENCE [LARGE SCALE GENOMIC DNA]</scope>
    <source>
        <strain evidence="3">CGMCC 1.15043</strain>
    </source>
</reference>
<protein>
    <recommendedName>
        <fullName evidence="4">DUF4025 domain-containing protein</fullName>
    </recommendedName>
</protein>
<dbReference type="RefSeq" id="WP_189020800.1">
    <property type="nucleotide sequence ID" value="NZ_BMHE01000088.1"/>
</dbReference>
<dbReference type="Proteomes" id="UP000615455">
    <property type="component" value="Unassembled WGS sequence"/>
</dbReference>
<dbReference type="EMBL" id="BMHE01000088">
    <property type="protein sequence ID" value="GGA16607.1"/>
    <property type="molecule type" value="Genomic_DNA"/>
</dbReference>
<evidence type="ECO:0000256" key="1">
    <source>
        <dbReference type="SAM" id="MobiDB-lite"/>
    </source>
</evidence>